<gene>
    <name evidence="2" type="ORF">SAMN05443668_11632</name>
</gene>
<proteinExistence type="predicted"/>
<name>A0A1M7RK22_9ACTN</name>
<evidence type="ECO:0000256" key="1">
    <source>
        <dbReference type="SAM" id="SignalP"/>
    </source>
</evidence>
<keyword evidence="3" id="KW-1185">Reference proteome</keyword>
<sequence length="254" mass="27667">MRLKPRLLGRLSKRAVAGAAALVVLFTSLLLVGAQPASAAPGGQSLRLVKSQCMQRNADGKPTFQWWGAGPTNGTKAMVQKARVRGTMFVCVYKFRFADNDKKFDYWGASVQSYWARNGGSANYPAKALHQIGSTRTAQKAVFDGTESYTSKKSCGAEVSLGVQIGIFSASAPVQACKSYKLEATRVSDAAGSWRIQKIGGWRKVETVYSQMVPRGKVPTFYVGVTVPRYNLVWQDIPGLWRSVPNFTSVSAKL</sequence>
<keyword evidence="1" id="KW-0732">Signal</keyword>
<dbReference type="RefSeq" id="WP_143175627.1">
    <property type="nucleotide sequence ID" value="NZ_FRCS01000016.1"/>
</dbReference>
<protein>
    <submittedName>
        <fullName evidence="2">Uncharacterized protein</fullName>
    </submittedName>
</protein>
<evidence type="ECO:0000313" key="3">
    <source>
        <dbReference type="Proteomes" id="UP000184440"/>
    </source>
</evidence>
<evidence type="ECO:0000313" key="2">
    <source>
        <dbReference type="EMBL" id="SHN46496.1"/>
    </source>
</evidence>
<feature type="signal peptide" evidence="1">
    <location>
        <begin position="1"/>
        <end position="39"/>
    </location>
</feature>
<organism evidence="2 3">
    <name type="scientific">Cryptosporangium aurantiacum</name>
    <dbReference type="NCBI Taxonomy" id="134849"/>
    <lineage>
        <taxon>Bacteria</taxon>
        <taxon>Bacillati</taxon>
        <taxon>Actinomycetota</taxon>
        <taxon>Actinomycetes</taxon>
        <taxon>Cryptosporangiales</taxon>
        <taxon>Cryptosporangiaceae</taxon>
        <taxon>Cryptosporangium</taxon>
    </lineage>
</organism>
<reference evidence="2 3" key="1">
    <citation type="submission" date="2016-11" db="EMBL/GenBank/DDBJ databases">
        <authorList>
            <person name="Jaros S."/>
            <person name="Januszkiewicz K."/>
            <person name="Wedrychowicz H."/>
        </authorList>
    </citation>
    <scope>NUCLEOTIDE SEQUENCE [LARGE SCALE GENOMIC DNA]</scope>
    <source>
        <strain evidence="2 3">DSM 46144</strain>
    </source>
</reference>
<feature type="chain" id="PRO_5012319775" evidence="1">
    <location>
        <begin position="40"/>
        <end position="254"/>
    </location>
</feature>
<accession>A0A1M7RK22</accession>
<dbReference type="EMBL" id="FRCS01000016">
    <property type="protein sequence ID" value="SHN46496.1"/>
    <property type="molecule type" value="Genomic_DNA"/>
</dbReference>
<dbReference type="Proteomes" id="UP000184440">
    <property type="component" value="Unassembled WGS sequence"/>
</dbReference>
<dbReference type="OrthoDB" id="5190531at2"/>
<dbReference type="AlphaFoldDB" id="A0A1M7RK22"/>